<keyword evidence="1" id="KW-0472">Membrane</keyword>
<keyword evidence="2" id="KW-0732">Signal</keyword>
<proteinExistence type="predicted"/>
<evidence type="ECO:0000256" key="1">
    <source>
        <dbReference type="SAM" id="Phobius"/>
    </source>
</evidence>
<evidence type="ECO:0000256" key="2">
    <source>
        <dbReference type="SAM" id="SignalP"/>
    </source>
</evidence>
<keyword evidence="1" id="KW-0812">Transmembrane</keyword>
<reference evidence="3 4" key="1">
    <citation type="submission" date="2021-05" db="EMBL/GenBank/DDBJ databases">
        <title>Genome Assembly of Synthetic Allotetraploid Brassica napus Reveals Homoeologous Exchanges between Subgenomes.</title>
        <authorList>
            <person name="Davis J.T."/>
        </authorList>
    </citation>
    <scope>NUCLEOTIDE SEQUENCE [LARGE SCALE GENOMIC DNA]</scope>
    <source>
        <strain evidence="4">cv. Da-Ae</strain>
        <tissue evidence="3">Seedling</tissue>
    </source>
</reference>
<dbReference type="EMBL" id="JAGKQM010000017">
    <property type="protein sequence ID" value="KAH0867663.1"/>
    <property type="molecule type" value="Genomic_DNA"/>
</dbReference>
<dbReference type="Proteomes" id="UP000824890">
    <property type="component" value="Unassembled WGS sequence"/>
</dbReference>
<feature type="signal peptide" evidence="2">
    <location>
        <begin position="1"/>
        <end position="24"/>
    </location>
</feature>
<accession>A0ABQ7YHI7</accession>
<sequence length="120" mass="13903">MTACFSLFMFIFLFLLGYMRKATKLDPHLKPCRHFVGLGELLISSDIGAALDGFKMEILISSARTLMKMEGQKVPIEFVNDIVALHFRKEEFEYRYGLLSFQFWLLASIVFFISVCARQF</sequence>
<name>A0ABQ7YHI7_BRANA</name>
<organism evidence="3 4">
    <name type="scientific">Brassica napus</name>
    <name type="common">Rape</name>
    <dbReference type="NCBI Taxonomy" id="3708"/>
    <lineage>
        <taxon>Eukaryota</taxon>
        <taxon>Viridiplantae</taxon>
        <taxon>Streptophyta</taxon>
        <taxon>Embryophyta</taxon>
        <taxon>Tracheophyta</taxon>
        <taxon>Spermatophyta</taxon>
        <taxon>Magnoliopsida</taxon>
        <taxon>eudicotyledons</taxon>
        <taxon>Gunneridae</taxon>
        <taxon>Pentapetalae</taxon>
        <taxon>rosids</taxon>
        <taxon>malvids</taxon>
        <taxon>Brassicales</taxon>
        <taxon>Brassicaceae</taxon>
        <taxon>Brassiceae</taxon>
        <taxon>Brassica</taxon>
    </lineage>
</organism>
<keyword evidence="1" id="KW-1133">Transmembrane helix</keyword>
<gene>
    <name evidence="3" type="ORF">HID58_074685</name>
</gene>
<evidence type="ECO:0000313" key="3">
    <source>
        <dbReference type="EMBL" id="KAH0867663.1"/>
    </source>
</evidence>
<evidence type="ECO:0000313" key="4">
    <source>
        <dbReference type="Proteomes" id="UP000824890"/>
    </source>
</evidence>
<feature type="transmembrane region" description="Helical" evidence="1">
    <location>
        <begin position="96"/>
        <end position="117"/>
    </location>
</feature>
<protein>
    <submittedName>
        <fullName evidence="3">Uncharacterized protein</fullName>
    </submittedName>
</protein>
<feature type="chain" id="PRO_5045828490" evidence="2">
    <location>
        <begin position="25"/>
        <end position="120"/>
    </location>
</feature>
<comment type="caution">
    <text evidence="3">The sequence shown here is derived from an EMBL/GenBank/DDBJ whole genome shotgun (WGS) entry which is preliminary data.</text>
</comment>
<keyword evidence="4" id="KW-1185">Reference proteome</keyword>